<evidence type="ECO:0000313" key="4">
    <source>
        <dbReference type="Proteomes" id="UP000037392"/>
    </source>
</evidence>
<feature type="signal peptide" evidence="2">
    <location>
        <begin position="1"/>
        <end position="27"/>
    </location>
</feature>
<dbReference type="AlphaFoldDB" id="A0A0J9BRA6"/>
<dbReference type="Gene3D" id="3.40.190.10">
    <property type="entry name" value="Periplasmic binding protein-like II"/>
    <property type="match status" value="1"/>
</dbReference>
<comment type="caution">
    <text evidence="3">The sequence shown here is derived from an EMBL/GenBank/DDBJ whole genome shotgun (WGS) entry which is preliminary data.</text>
</comment>
<name>A0A0J9BRA6_9FIRM</name>
<reference evidence="3 4" key="1">
    <citation type="submission" date="2011-04" db="EMBL/GenBank/DDBJ databases">
        <title>The Genome Sequence of Clostridium citroniae WAL-19142.</title>
        <authorList>
            <consortium name="The Broad Institute Genome Sequencing Platform"/>
            <person name="Earl A."/>
            <person name="Ward D."/>
            <person name="Feldgarden M."/>
            <person name="Gevers D."/>
            <person name="Warren Y.A."/>
            <person name="Tyrrell K.L."/>
            <person name="Citron D.M."/>
            <person name="Goldstein E.J."/>
            <person name="Daigneault M."/>
            <person name="Allen-Vercoe E."/>
            <person name="Young S.K."/>
            <person name="Zeng Q."/>
            <person name="Gargeya S."/>
            <person name="Fitzgerald M."/>
            <person name="Haas B."/>
            <person name="Abouelleil A."/>
            <person name="Alvarado L."/>
            <person name="Arachchi H.M."/>
            <person name="Berlin A."/>
            <person name="Brown A."/>
            <person name="Chapman S.B."/>
            <person name="Chen Z."/>
            <person name="Dunbar C."/>
            <person name="Freedman E."/>
            <person name="Gearin G."/>
            <person name="Gellesch M."/>
            <person name="Goldberg J."/>
            <person name="Griggs A."/>
            <person name="Gujja S."/>
            <person name="Heilman E.R."/>
            <person name="Heiman D."/>
            <person name="Howarth C."/>
            <person name="Larson L."/>
            <person name="Lui A."/>
            <person name="MacDonald P.J."/>
            <person name="Mehta T."/>
            <person name="Montmayeur A."/>
            <person name="Murphy C."/>
            <person name="Neiman D."/>
            <person name="Pearson M."/>
            <person name="Priest M."/>
            <person name="Roberts A."/>
            <person name="Saif S."/>
            <person name="Shea T."/>
            <person name="Shenoy N."/>
            <person name="Sisk P."/>
            <person name="Stolte C."/>
            <person name="Sykes S."/>
            <person name="White J."/>
            <person name="Yandava C."/>
            <person name="Wortman J."/>
            <person name="Nusbaum C."/>
            <person name="Birren B."/>
        </authorList>
    </citation>
    <scope>NUCLEOTIDE SEQUENCE [LARGE SCALE GENOMIC DNA]</scope>
    <source>
        <strain evidence="3 4">WAL-19142</strain>
    </source>
</reference>
<dbReference type="InterPro" id="IPR005064">
    <property type="entry name" value="BUG"/>
</dbReference>
<dbReference type="PANTHER" id="PTHR42928">
    <property type="entry name" value="TRICARBOXYLATE-BINDING PROTEIN"/>
    <property type="match status" value="1"/>
</dbReference>
<organism evidence="3 4">
    <name type="scientific">[Clostridium] citroniae WAL-19142</name>
    <dbReference type="NCBI Taxonomy" id="742734"/>
    <lineage>
        <taxon>Bacteria</taxon>
        <taxon>Bacillati</taxon>
        <taxon>Bacillota</taxon>
        <taxon>Clostridia</taxon>
        <taxon>Lachnospirales</taxon>
        <taxon>Lachnospiraceae</taxon>
        <taxon>Enterocloster</taxon>
    </lineage>
</organism>
<evidence type="ECO:0000256" key="1">
    <source>
        <dbReference type="ARBA" id="ARBA00006987"/>
    </source>
</evidence>
<dbReference type="Gene3D" id="3.40.190.150">
    <property type="entry name" value="Bordetella uptake gene, domain 1"/>
    <property type="match status" value="1"/>
</dbReference>
<evidence type="ECO:0008006" key="5">
    <source>
        <dbReference type="Google" id="ProtNLM"/>
    </source>
</evidence>
<dbReference type="PIRSF" id="PIRSF017082">
    <property type="entry name" value="YflP"/>
    <property type="match status" value="1"/>
</dbReference>
<dbReference type="EMBL" id="ADLK01000036">
    <property type="protein sequence ID" value="KMW14684.1"/>
    <property type="molecule type" value="Genomic_DNA"/>
</dbReference>
<dbReference type="GeneID" id="93164342"/>
<protein>
    <recommendedName>
        <fullName evidence="5">Tripartite tricarboxylate transporter substrate binding protein</fullName>
    </recommendedName>
</protein>
<dbReference type="PROSITE" id="PS51257">
    <property type="entry name" value="PROKAR_LIPOPROTEIN"/>
    <property type="match status" value="1"/>
</dbReference>
<evidence type="ECO:0000313" key="3">
    <source>
        <dbReference type="EMBL" id="KMW14684.1"/>
    </source>
</evidence>
<proteinExistence type="inferred from homology"/>
<dbReference type="RefSeq" id="WP_045091892.1">
    <property type="nucleotide sequence ID" value="NZ_KQ235883.1"/>
</dbReference>
<evidence type="ECO:0000256" key="2">
    <source>
        <dbReference type="SAM" id="SignalP"/>
    </source>
</evidence>
<dbReference type="Pfam" id="PF03401">
    <property type="entry name" value="TctC"/>
    <property type="match status" value="1"/>
</dbReference>
<dbReference type="OrthoDB" id="8880247at2"/>
<comment type="similarity">
    <text evidence="1">Belongs to the UPF0065 (bug) family.</text>
</comment>
<dbReference type="PATRIC" id="fig|742734.4.peg.5050"/>
<keyword evidence="2" id="KW-0732">Signal</keyword>
<dbReference type="Proteomes" id="UP000037392">
    <property type="component" value="Unassembled WGS sequence"/>
</dbReference>
<gene>
    <name evidence="3" type="ORF">HMPREF9470_04714</name>
</gene>
<accession>A0A0J9BRA6</accession>
<sequence length="351" mass="36532">MRRSTGKRLWAGVCGALLAAAVLSGCAKSDSAPKDTTAQAVTGEATQAAAKTEDKAGEQAAASAAYPEKEIQCIVTAAAGGGTDAMARAVCTPLEKTLGKAIVIINNGSASGLVGMGDISQAAADGYTLGVFSNTDVANFVYGASECDFTTDDFTYIAGLNTTGDILVLKKGSDMKNLDDFVSKAKEKPGELTIALPSAIQNLSLDLMNEKMGIVTTGVVYEGGNKVLADLLGGHIEAGILSAKFISQAQEQDLTVLGIMLGDRLGTFPDISTFSEQGYDIVNPAVRMLVGPKGLPESVVNVLVENLKQGYEGEIKESVSNIDEEPALLTGADLDAFLKEDFAMREAMLKK</sequence>
<feature type="chain" id="PRO_5039047019" description="Tripartite tricarboxylate transporter substrate binding protein" evidence="2">
    <location>
        <begin position="28"/>
        <end position="351"/>
    </location>
</feature>
<dbReference type="PANTHER" id="PTHR42928:SF5">
    <property type="entry name" value="BLR1237 PROTEIN"/>
    <property type="match status" value="1"/>
</dbReference>
<dbReference type="InterPro" id="IPR042100">
    <property type="entry name" value="Bug_dom1"/>
</dbReference>
<dbReference type="CDD" id="cd07012">
    <property type="entry name" value="PBP2_Bug_TTT"/>
    <property type="match status" value="1"/>
</dbReference>